<dbReference type="SMART" id="SM00530">
    <property type="entry name" value="HTH_XRE"/>
    <property type="match status" value="1"/>
</dbReference>
<protein>
    <submittedName>
        <fullName evidence="2">Transcriptional regulator</fullName>
    </submittedName>
</protein>
<dbReference type="PROSITE" id="PS50943">
    <property type="entry name" value="HTH_CROC1"/>
    <property type="match status" value="1"/>
</dbReference>
<evidence type="ECO:0000313" key="3">
    <source>
        <dbReference type="Proteomes" id="UP001174205"/>
    </source>
</evidence>
<keyword evidence="3" id="KW-1185">Reference proteome</keyword>
<accession>A0ABT8JDH7</accession>
<sequence length="464" mass="54198">MEPTTTIRSFIEDYIRKQGYTLQYFADISGVNAGTLSAIIKGTRPIAMAQLDLITEGMKLEEGHFYEIYGAECFVESAPHWRRLEPFLQRCAELDKLECIQRIIQQVTDDRSYISELFEMAEGMLERGQKKAARMLYECVAECEKYQHSERLALCQYRIFTLSLGQDQHENLRAAVHFEPYINRLDEERQLDAIKDLANTYLALRYWDKSFSLADDLGRKAEIIQSYTKKKISKENRVTAYPLFVYQAYSNLLKATACEWKGEYTEALLYTRKNAELASVLNSSDEDIVYIDMFNRWTEANTYLYNLMMGKKEVLPVYLAWVEQNEGETLTALVKIIEAANKFEMDVDYILLKFDNSFNLMLSDKTLTEGYNEQIKNDQYSKLLFELAMYLFNRGRYAEGMKKLVTCLSSAIRINNSNDIIQCVALFERYRSFASKEVENNYRNLMEEVHGYYENKKNHGYTLV</sequence>
<dbReference type="RefSeq" id="WP_301247284.1">
    <property type="nucleotide sequence ID" value="NZ_JAROCD010000007.1"/>
</dbReference>
<organism evidence="2 3">
    <name type="scientific">Paenibacillus vandeheii</name>
    <dbReference type="NCBI Taxonomy" id="3035917"/>
    <lineage>
        <taxon>Bacteria</taxon>
        <taxon>Bacillati</taxon>
        <taxon>Bacillota</taxon>
        <taxon>Bacilli</taxon>
        <taxon>Bacillales</taxon>
        <taxon>Paenibacillaceae</taxon>
        <taxon>Paenibacillus</taxon>
    </lineage>
</organism>
<dbReference type="SUPFAM" id="SSF47413">
    <property type="entry name" value="lambda repressor-like DNA-binding domains"/>
    <property type="match status" value="1"/>
</dbReference>
<proteinExistence type="predicted"/>
<dbReference type="Proteomes" id="UP001174205">
    <property type="component" value="Unassembled WGS sequence"/>
</dbReference>
<comment type="caution">
    <text evidence="2">The sequence shown here is derived from an EMBL/GenBank/DDBJ whole genome shotgun (WGS) entry which is preliminary data.</text>
</comment>
<reference evidence="2" key="1">
    <citation type="submission" date="2023-03" db="EMBL/GenBank/DDBJ databases">
        <title>MT1 and MT2 Draft Genomes of Novel Species.</title>
        <authorList>
            <person name="Venkateswaran K."/>
        </authorList>
    </citation>
    <scope>NUCLEOTIDE SEQUENCE</scope>
    <source>
        <strain evidence="2">F6_3S_P_1C</strain>
    </source>
</reference>
<evidence type="ECO:0000259" key="1">
    <source>
        <dbReference type="PROSITE" id="PS50943"/>
    </source>
</evidence>
<name>A0ABT8JDH7_9BACL</name>
<dbReference type="InterPro" id="IPR001387">
    <property type="entry name" value="Cro/C1-type_HTH"/>
</dbReference>
<dbReference type="EMBL" id="JAROCD010000007">
    <property type="protein sequence ID" value="MDN4602537.1"/>
    <property type="molecule type" value="Genomic_DNA"/>
</dbReference>
<gene>
    <name evidence="2" type="ORF">P5G61_14980</name>
</gene>
<dbReference type="InterPro" id="IPR010982">
    <property type="entry name" value="Lambda_DNA-bd_dom_sf"/>
</dbReference>
<feature type="domain" description="HTH cro/C1-type" evidence="1">
    <location>
        <begin position="11"/>
        <end position="65"/>
    </location>
</feature>
<evidence type="ECO:0000313" key="2">
    <source>
        <dbReference type="EMBL" id="MDN4602537.1"/>
    </source>
</evidence>